<protein>
    <submittedName>
        <fullName evidence="3">Endonuclease I</fullName>
    </submittedName>
</protein>
<dbReference type="InterPro" id="IPR007346">
    <property type="entry name" value="Endonuclease-I"/>
</dbReference>
<evidence type="ECO:0000313" key="3">
    <source>
        <dbReference type="EMBL" id="MDR6780408.1"/>
    </source>
</evidence>
<reference evidence="3 4" key="1">
    <citation type="submission" date="2023-07" db="EMBL/GenBank/DDBJ databases">
        <title>Sorghum-associated microbial communities from plants grown in Nebraska, USA.</title>
        <authorList>
            <person name="Schachtman D."/>
        </authorList>
    </citation>
    <scope>NUCLEOTIDE SEQUENCE [LARGE SCALE GENOMIC DNA]</scope>
    <source>
        <strain evidence="3 4">BE143</strain>
    </source>
</reference>
<dbReference type="RefSeq" id="WP_310168992.1">
    <property type="nucleotide sequence ID" value="NZ_JAVDUG010000007.1"/>
</dbReference>
<dbReference type="SUPFAM" id="SSF54060">
    <property type="entry name" value="His-Me finger endonucleases"/>
    <property type="match status" value="1"/>
</dbReference>
<evidence type="ECO:0000313" key="4">
    <source>
        <dbReference type="Proteomes" id="UP001266807"/>
    </source>
</evidence>
<accession>A0ABU1QLH0</accession>
<dbReference type="Pfam" id="PF04231">
    <property type="entry name" value="Endonuclease_1"/>
    <property type="match status" value="1"/>
</dbReference>
<organism evidence="3 4">
    <name type="scientific">Paenibacillus peoriae</name>
    <dbReference type="NCBI Taxonomy" id="59893"/>
    <lineage>
        <taxon>Bacteria</taxon>
        <taxon>Bacillati</taxon>
        <taxon>Bacillota</taxon>
        <taxon>Bacilli</taxon>
        <taxon>Bacillales</taxon>
        <taxon>Paenibacillaceae</taxon>
        <taxon>Paenibacillus</taxon>
    </lineage>
</organism>
<dbReference type="PANTHER" id="PTHR33607">
    <property type="entry name" value="ENDONUCLEASE-1"/>
    <property type="match status" value="1"/>
</dbReference>
<sequence length="301" mass="35532">MTSQQLVQERRVAVIPAADKQTLLRESLNRFDTNPNGYYDAEKDRQDIETYYEGIDFVNSDGKTLYQSLKKLLETTHHNRLNYERDSDRLLKAVVDLHPDKTFRSLYSGKEADPVKIIEEEMHRIVEAGADSLTGHSLNIEHVVPQSWFSDRHDPDSEKEPMRGDLHHLYYCEKPCNEFRGNKAYTDFSSFQPESLRTEQIRGECGMGEGDRFEPEYGKGFVARATLYFLLRYPERIETQFRNQIDIELLLRWHAEIPPNTLYEKHRNQSIFTIQRNRNPLIDFPEHTQRIDFKQFLNIRS</sequence>
<evidence type="ECO:0000256" key="1">
    <source>
        <dbReference type="ARBA" id="ARBA00022722"/>
    </source>
</evidence>
<dbReference type="GO" id="GO:0004519">
    <property type="term" value="F:endonuclease activity"/>
    <property type="evidence" value="ECO:0007669"/>
    <property type="project" value="UniProtKB-KW"/>
</dbReference>
<keyword evidence="4" id="KW-1185">Reference proteome</keyword>
<evidence type="ECO:0000256" key="2">
    <source>
        <dbReference type="ARBA" id="ARBA00022801"/>
    </source>
</evidence>
<gene>
    <name evidence="3" type="ORF">J2W98_004703</name>
</gene>
<keyword evidence="3" id="KW-0255">Endonuclease</keyword>
<dbReference type="PANTHER" id="PTHR33607:SF2">
    <property type="entry name" value="ENDONUCLEASE-1"/>
    <property type="match status" value="1"/>
</dbReference>
<keyword evidence="2" id="KW-0378">Hydrolase</keyword>
<name>A0ABU1QLH0_9BACL</name>
<dbReference type="Proteomes" id="UP001266807">
    <property type="component" value="Unassembled WGS sequence"/>
</dbReference>
<keyword evidence="1" id="KW-0540">Nuclease</keyword>
<proteinExistence type="predicted"/>
<dbReference type="InterPro" id="IPR044925">
    <property type="entry name" value="His-Me_finger_sf"/>
</dbReference>
<dbReference type="EMBL" id="JAVDUG010000007">
    <property type="protein sequence ID" value="MDR6780408.1"/>
    <property type="molecule type" value="Genomic_DNA"/>
</dbReference>
<comment type="caution">
    <text evidence="3">The sequence shown here is derived from an EMBL/GenBank/DDBJ whole genome shotgun (WGS) entry which is preliminary data.</text>
</comment>